<evidence type="ECO:0000256" key="1">
    <source>
        <dbReference type="SAM" id="MobiDB-lite"/>
    </source>
</evidence>
<name>A0A3P7P320_DIBLA</name>
<feature type="region of interest" description="Disordered" evidence="1">
    <location>
        <begin position="1"/>
        <end position="24"/>
    </location>
</feature>
<dbReference type="Proteomes" id="UP000281553">
    <property type="component" value="Unassembled WGS sequence"/>
</dbReference>
<organism evidence="2 3">
    <name type="scientific">Dibothriocephalus latus</name>
    <name type="common">Fish tapeworm</name>
    <name type="synonym">Diphyllobothrium latum</name>
    <dbReference type="NCBI Taxonomy" id="60516"/>
    <lineage>
        <taxon>Eukaryota</taxon>
        <taxon>Metazoa</taxon>
        <taxon>Spiralia</taxon>
        <taxon>Lophotrochozoa</taxon>
        <taxon>Platyhelminthes</taxon>
        <taxon>Cestoda</taxon>
        <taxon>Eucestoda</taxon>
        <taxon>Diphyllobothriidea</taxon>
        <taxon>Diphyllobothriidae</taxon>
        <taxon>Dibothriocephalus</taxon>
    </lineage>
</organism>
<sequence>MVGLRRPQTRDLSGTNRGKGSDNLRELHLYPLSERGEFHFGSGKNQYCPTSYASAGFRIHATLRTLPELRVYFLVRDHYHEFFFPQQFSISTLDKRLNAFARKPVSEWAK</sequence>
<accession>A0A3P7P320</accession>
<evidence type="ECO:0000313" key="2">
    <source>
        <dbReference type="EMBL" id="VDN36921.1"/>
    </source>
</evidence>
<proteinExistence type="predicted"/>
<evidence type="ECO:0000313" key="3">
    <source>
        <dbReference type="Proteomes" id="UP000281553"/>
    </source>
</evidence>
<keyword evidence="3" id="KW-1185">Reference proteome</keyword>
<dbReference type="AlphaFoldDB" id="A0A3P7P320"/>
<protein>
    <submittedName>
        <fullName evidence="2">Uncharacterized protein</fullName>
    </submittedName>
</protein>
<gene>
    <name evidence="2" type="ORF">DILT_LOCUS17177</name>
</gene>
<reference evidence="2 3" key="1">
    <citation type="submission" date="2018-11" db="EMBL/GenBank/DDBJ databases">
        <authorList>
            <consortium name="Pathogen Informatics"/>
        </authorList>
    </citation>
    <scope>NUCLEOTIDE SEQUENCE [LARGE SCALE GENOMIC DNA]</scope>
</reference>
<dbReference type="EMBL" id="UYRU01089844">
    <property type="protein sequence ID" value="VDN36921.1"/>
    <property type="molecule type" value="Genomic_DNA"/>
</dbReference>